<dbReference type="EMBL" id="JANHOG010002466">
    <property type="protein sequence ID" value="KAJ3523134.1"/>
    <property type="molecule type" value="Genomic_DNA"/>
</dbReference>
<evidence type="ECO:0000313" key="2">
    <source>
        <dbReference type="Proteomes" id="UP001148662"/>
    </source>
</evidence>
<name>A0ACC1RQT8_9APHY</name>
<proteinExistence type="predicted"/>
<organism evidence="1 2">
    <name type="scientific">Phlebia brevispora</name>
    <dbReference type="NCBI Taxonomy" id="194682"/>
    <lineage>
        <taxon>Eukaryota</taxon>
        <taxon>Fungi</taxon>
        <taxon>Dikarya</taxon>
        <taxon>Basidiomycota</taxon>
        <taxon>Agaricomycotina</taxon>
        <taxon>Agaricomycetes</taxon>
        <taxon>Polyporales</taxon>
        <taxon>Meruliaceae</taxon>
        <taxon>Phlebia</taxon>
    </lineage>
</organism>
<evidence type="ECO:0000313" key="1">
    <source>
        <dbReference type="EMBL" id="KAJ3523134.1"/>
    </source>
</evidence>
<comment type="caution">
    <text evidence="1">The sequence shown here is derived from an EMBL/GenBank/DDBJ whole genome shotgun (WGS) entry which is preliminary data.</text>
</comment>
<dbReference type="Proteomes" id="UP001148662">
    <property type="component" value="Unassembled WGS sequence"/>
</dbReference>
<reference evidence="1" key="1">
    <citation type="submission" date="2022-07" db="EMBL/GenBank/DDBJ databases">
        <title>Genome Sequence of Phlebia brevispora.</title>
        <authorList>
            <person name="Buettner E."/>
        </authorList>
    </citation>
    <scope>NUCLEOTIDE SEQUENCE</scope>
    <source>
        <strain evidence="1">MPL23</strain>
    </source>
</reference>
<keyword evidence="2" id="KW-1185">Reference proteome</keyword>
<gene>
    <name evidence="1" type="ORF">NM688_g8776</name>
</gene>
<accession>A0ACC1RQT8</accession>
<sequence length="290" mass="32815">MSSEPKTHVKTVKADGVEVFYREAGPANASTILLLHGFPSSSFQYRNLIPILATKYHVIAPDLPGYGFTEVPDSRKYEYTFASFAKTIGAFVDALDIKTFAIYVFDYGAPTGFRLALERPQSITAIISQNGNAYEDGLGKFWDPAKVFWKDRTEKTSEPIAALITLKGVTWQYLNGAPHPETVPPEAYNLDYYLVNRPGNPQIQLDVFWNYQTNLPEYPKFQEYFRKYQPPTLAIWGKYDEIFIPPGAEAYKRDNPKAEVKLLDGGHFTLETHLDVIATEILAYLAKHNV</sequence>
<protein>
    <submittedName>
        <fullName evidence="1">Uncharacterized protein</fullName>
    </submittedName>
</protein>